<name>A0ABD0YAZ7_9HEMI</name>
<comment type="caution">
    <text evidence="2">The sequence shown here is derived from an EMBL/GenBank/DDBJ whole genome shotgun (WGS) entry which is preliminary data.</text>
</comment>
<evidence type="ECO:0000313" key="3">
    <source>
        <dbReference type="Proteomes" id="UP001558652"/>
    </source>
</evidence>
<protein>
    <submittedName>
        <fullName evidence="2">Uncharacterized protein</fullName>
    </submittedName>
</protein>
<evidence type="ECO:0000313" key="2">
    <source>
        <dbReference type="EMBL" id="KAL1124239.1"/>
    </source>
</evidence>
<feature type="compositionally biased region" description="Low complexity" evidence="1">
    <location>
        <begin position="161"/>
        <end position="176"/>
    </location>
</feature>
<evidence type="ECO:0000256" key="1">
    <source>
        <dbReference type="SAM" id="MobiDB-lite"/>
    </source>
</evidence>
<gene>
    <name evidence="2" type="ORF">AAG570_002009</name>
</gene>
<accession>A0ABD0YAZ7</accession>
<feature type="region of interest" description="Disordered" evidence="1">
    <location>
        <begin position="143"/>
        <end position="184"/>
    </location>
</feature>
<sequence length="184" mass="21051">MHQTHLSATCALCGESHPANYRGCTVHTALQRKRKINQNSAKFFHAEIVPPLWHPGKRQTPWWKVKTLLSAFLLCQQTPLVYTSNIFRHLKQPNLCYIKKNSHRNSNRNIYQSSHCGDHNARTTILTRNLSCIHNRIHAQGCHNKSNSNISKPSHIQSTANNQFNNFDQDFNMPNNTKGGLSNN</sequence>
<feature type="compositionally biased region" description="Polar residues" evidence="1">
    <location>
        <begin position="143"/>
        <end position="160"/>
    </location>
</feature>
<proteinExistence type="predicted"/>
<dbReference type="AlphaFoldDB" id="A0ABD0YAZ7"/>
<dbReference type="EMBL" id="JBFDAA010000011">
    <property type="protein sequence ID" value="KAL1124239.1"/>
    <property type="molecule type" value="Genomic_DNA"/>
</dbReference>
<organism evidence="2 3">
    <name type="scientific">Ranatra chinensis</name>
    <dbReference type="NCBI Taxonomy" id="642074"/>
    <lineage>
        <taxon>Eukaryota</taxon>
        <taxon>Metazoa</taxon>
        <taxon>Ecdysozoa</taxon>
        <taxon>Arthropoda</taxon>
        <taxon>Hexapoda</taxon>
        <taxon>Insecta</taxon>
        <taxon>Pterygota</taxon>
        <taxon>Neoptera</taxon>
        <taxon>Paraneoptera</taxon>
        <taxon>Hemiptera</taxon>
        <taxon>Heteroptera</taxon>
        <taxon>Panheteroptera</taxon>
        <taxon>Nepomorpha</taxon>
        <taxon>Nepidae</taxon>
        <taxon>Ranatrinae</taxon>
        <taxon>Ranatra</taxon>
    </lineage>
</organism>
<reference evidence="2 3" key="1">
    <citation type="submission" date="2024-07" db="EMBL/GenBank/DDBJ databases">
        <title>Chromosome-level genome assembly of the water stick insect Ranatra chinensis (Heteroptera: Nepidae).</title>
        <authorList>
            <person name="Liu X."/>
        </authorList>
    </citation>
    <scope>NUCLEOTIDE SEQUENCE [LARGE SCALE GENOMIC DNA]</scope>
    <source>
        <strain evidence="2">Cailab_2021Rc</strain>
        <tissue evidence="2">Muscle</tissue>
    </source>
</reference>
<dbReference type="Proteomes" id="UP001558652">
    <property type="component" value="Unassembled WGS sequence"/>
</dbReference>
<keyword evidence="3" id="KW-1185">Reference proteome</keyword>